<dbReference type="EMBL" id="ML170162">
    <property type="protein sequence ID" value="TDL26131.1"/>
    <property type="molecule type" value="Genomic_DNA"/>
</dbReference>
<sequence>MRPTWDWKSPRPAELDHFTIAYATREYVQNQVGQILKGIKSREWADWTREDLRESTDKERLSCKDALVKGYPGLLTGPHGRLVRNSKDWLPTYVLKARVKAGDLKVNEYPGTDLLVCTVVWTWKNSFTGLSFYNNHLDSKAQFKTFVVDGASTSGKSEFAVGEKGKGFIMATQWFYEEVEDTAENHVPLAIIDGTNTTTKPPKLGVSFRVGHQLGELKWKQRNGYIEQLKVTMDDLTPVTVEALVNRAAIEQERDEDDDDEDGSEYSDEDDRPKSKKVGRGNSTPITGKKVQAITNACRRLYERRHKNKLSAKLKPVANAMNPSHEVTFSQPDEVVITILGLPKAFAEKVEDIFLGIYGIIPPPRSWRIPNTLVMFFPASGGIPPFYNRDQLVPDGPRLLTMGINYFGVMTLTADRQSIIRNGRYFELYQDEVSKAADLAFQTDEELAVELACEILAPKSRGSALPLRNILEPGSKNHGEKYKAAFYAAWRRADPKIPTGKDIFPFTPGSSGDRETIEEYGMIAQEVNGQVMEILRKSGAFGSLEDYANALLNDAPHLTKPRAGIERFRRAMTRLVPAISKESILMKQFPYKTPSAAWDKSWRTLSLAEPGVCDQPEHEDEECLCWVGPYLWKATRKGQEAGLVEVIESEIWRAYIDCMEGVVDMQEPPTPSFSISRPTSPAMSCSSDNSFTQQELGYPTQTPQNEEMPMTSFLTKSNVSNKVTQKLDAVRPTSRPTSSISLNSGPLAREREQISRQMPPTARDSEDHVIPPSSSVLSSPPPITPPRGTASATGTIQTTPTLHSSSARPSLHDFDGWINKITDSFRREYQQNAESASRFEKLQEEQAKIWQLRVSELEKAAAAKDQAISEWKTISERNAKRIEELEAAELAFGSKLQDVIAQHCSQIQTQTSVAGSKRRRVEMPVVDSEVD</sequence>
<gene>
    <name evidence="2" type="ORF">BD410DRAFT_567872</name>
</gene>
<accession>A0A4Y7QFV9</accession>
<name>A0A4Y7QFV9_9AGAM</name>
<proteinExistence type="predicted"/>
<dbReference type="Proteomes" id="UP000294933">
    <property type="component" value="Unassembled WGS sequence"/>
</dbReference>
<feature type="region of interest" description="Disordered" evidence="1">
    <location>
        <begin position="247"/>
        <end position="289"/>
    </location>
</feature>
<evidence type="ECO:0000313" key="2">
    <source>
        <dbReference type="EMBL" id="TDL26131.1"/>
    </source>
</evidence>
<keyword evidence="3" id="KW-1185">Reference proteome</keyword>
<feature type="region of interest" description="Disordered" evidence="1">
    <location>
        <begin position="726"/>
        <end position="808"/>
    </location>
</feature>
<feature type="compositionally biased region" description="Polar residues" evidence="1">
    <location>
        <begin position="672"/>
        <end position="705"/>
    </location>
</feature>
<evidence type="ECO:0000313" key="3">
    <source>
        <dbReference type="Proteomes" id="UP000294933"/>
    </source>
</evidence>
<organism evidence="2 3">
    <name type="scientific">Rickenella mellea</name>
    <dbReference type="NCBI Taxonomy" id="50990"/>
    <lineage>
        <taxon>Eukaryota</taxon>
        <taxon>Fungi</taxon>
        <taxon>Dikarya</taxon>
        <taxon>Basidiomycota</taxon>
        <taxon>Agaricomycotina</taxon>
        <taxon>Agaricomycetes</taxon>
        <taxon>Hymenochaetales</taxon>
        <taxon>Rickenellaceae</taxon>
        <taxon>Rickenella</taxon>
    </lineage>
</organism>
<feature type="region of interest" description="Disordered" evidence="1">
    <location>
        <begin position="911"/>
        <end position="931"/>
    </location>
</feature>
<dbReference type="OrthoDB" id="2631524at2759"/>
<feature type="compositionally biased region" description="Acidic residues" evidence="1">
    <location>
        <begin position="253"/>
        <end position="270"/>
    </location>
</feature>
<feature type="region of interest" description="Disordered" evidence="1">
    <location>
        <begin position="670"/>
        <end position="706"/>
    </location>
</feature>
<dbReference type="VEuPathDB" id="FungiDB:BD410DRAFT_567872"/>
<reference evidence="2 3" key="1">
    <citation type="submission" date="2018-06" db="EMBL/GenBank/DDBJ databases">
        <title>A transcriptomic atlas of mushroom development highlights an independent origin of complex multicellularity.</title>
        <authorList>
            <consortium name="DOE Joint Genome Institute"/>
            <person name="Krizsan K."/>
            <person name="Almasi E."/>
            <person name="Merenyi Z."/>
            <person name="Sahu N."/>
            <person name="Viragh M."/>
            <person name="Koszo T."/>
            <person name="Mondo S."/>
            <person name="Kiss B."/>
            <person name="Balint B."/>
            <person name="Kues U."/>
            <person name="Barry K."/>
            <person name="Hegedus J.C."/>
            <person name="Henrissat B."/>
            <person name="Johnson J."/>
            <person name="Lipzen A."/>
            <person name="Ohm R."/>
            <person name="Nagy I."/>
            <person name="Pangilinan J."/>
            <person name="Yan J."/>
            <person name="Xiong Y."/>
            <person name="Grigoriev I.V."/>
            <person name="Hibbett D.S."/>
            <person name="Nagy L.G."/>
        </authorList>
    </citation>
    <scope>NUCLEOTIDE SEQUENCE [LARGE SCALE GENOMIC DNA]</scope>
    <source>
        <strain evidence="2 3">SZMC22713</strain>
    </source>
</reference>
<feature type="compositionally biased region" description="Polar residues" evidence="1">
    <location>
        <begin position="790"/>
        <end position="808"/>
    </location>
</feature>
<dbReference type="AlphaFoldDB" id="A0A4Y7QFV9"/>
<evidence type="ECO:0000256" key="1">
    <source>
        <dbReference type="SAM" id="MobiDB-lite"/>
    </source>
</evidence>
<protein>
    <submittedName>
        <fullName evidence="2">Uncharacterized protein</fullName>
    </submittedName>
</protein>
<feature type="compositionally biased region" description="Polar residues" evidence="1">
    <location>
        <begin position="734"/>
        <end position="744"/>
    </location>
</feature>